<sequence length="416" mass="47401">MEIHRLTLTTFRGFKQAEFEFEPGMNLLVGINGVGKSTVLDALRITFSRILPEFTACEEKHLNFNADDIRIGFDRLAVEVHFQASGIPFQCNVSRGKSHDVKIKPNSSIILESIKKAGNQPLVVYFSTRRSILTEKALNRNRSLDNQSAAFADALIPRMLRLQEFTDWWLVQEELLDEKSDLAQRHLNALNDAVRRFFDWFTDLRVLHTSAESKKTTLLLEKDGVTLNINQLSDGERGILALILDLVQRLLQANPDLEDPLQDGKALVLIDELDLHLHPSWQRMVVQKLTEIFPNCQFIATTHSPQIIGEVQPTGLILLKKENDQVVAIQEGLQAFGLDSSWILKHLMETEPRNLRVQDQINSIEDSLEEGDLELARNQLDTLKRMIYGRDDEVFRLEASINNLEALADEVDSEEE</sequence>
<evidence type="ECO:0000259" key="1">
    <source>
        <dbReference type="Pfam" id="PF13304"/>
    </source>
</evidence>
<evidence type="ECO:0000313" key="3">
    <source>
        <dbReference type="Proteomes" id="UP000182190"/>
    </source>
</evidence>
<dbReference type="EMBL" id="CZCS02000211">
    <property type="protein sequence ID" value="VXD23034.1"/>
    <property type="molecule type" value="Genomic_DNA"/>
</dbReference>
<keyword evidence="2" id="KW-0547">Nucleotide-binding</keyword>
<dbReference type="Pfam" id="PF13304">
    <property type="entry name" value="AAA_21"/>
    <property type="match status" value="1"/>
</dbReference>
<reference evidence="2" key="1">
    <citation type="submission" date="2019-10" db="EMBL/GenBank/DDBJ databases">
        <authorList>
            <consortium name="Genoscope - CEA"/>
            <person name="William W."/>
        </authorList>
    </citation>
    <scope>NUCLEOTIDE SEQUENCE [LARGE SCALE GENOMIC DNA]</scope>
    <source>
        <strain evidence="2">BBR_PRJEB10994</strain>
    </source>
</reference>
<protein>
    <submittedName>
        <fullName evidence="2">ATP-binding protein</fullName>
    </submittedName>
</protein>
<dbReference type="Gene3D" id="3.40.50.300">
    <property type="entry name" value="P-loop containing nucleotide triphosphate hydrolases"/>
    <property type="match status" value="1"/>
</dbReference>
<feature type="domain" description="ATPase AAA-type core" evidence="1">
    <location>
        <begin position="25"/>
        <end position="308"/>
    </location>
</feature>
<dbReference type="InterPro" id="IPR003959">
    <property type="entry name" value="ATPase_AAA_core"/>
</dbReference>
<keyword evidence="2" id="KW-0067">ATP-binding</keyword>
<dbReference type="SUPFAM" id="SSF52540">
    <property type="entry name" value="P-loop containing nucleoside triphosphate hydrolases"/>
    <property type="match status" value="1"/>
</dbReference>
<dbReference type="GO" id="GO:0016887">
    <property type="term" value="F:ATP hydrolysis activity"/>
    <property type="evidence" value="ECO:0007669"/>
    <property type="project" value="InterPro"/>
</dbReference>
<dbReference type="GO" id="GO:0000731">
    <property type="term" value="P:DNA synthesis involved in DNA repair"/>
    <property type="evidence" value="ECO:0007669"/>
    <property type="project" value="TreeGrafter"/>
</dbReference>
<dbReference type="PANTHER" id="PTHR32182">
    <property type="entry name" value="DNA REPLICATION AND REPAIR PROTEIN RECF"/>
    <property type="match status" value="1"/>
</dbReference>
<comment type="caution">
    <text evidence="2">The sequence shown here is derived from an EMBL/GenBank/DDBJ whole genome shotgun (WGS) entry which is preliminary data.</text>
</comment>
<dbReference type="PANTHER" id="PTHR32182:SF23">
    <property type="entry name" value="ATP BINDING PROTEIN"/>
    <property type="match status" value="1"/>
</dbReference>
<name>A0A7Z9BX55_9CYAN</name>
<evidence type="ECO:0000313" key="2">
    <source>
        <dbReference type="EMBL" id="VXD23034.1"/>
    </source>
</evidence>
<proteinExistence type="predicted"/>
<dbReference type="InterPro" id="IPR027417">
    <property type="entry name" value="P-loop_NTPase"/>
</dbReference>
<keyword evidence="3" id="KW-1185">Reference proteome</keyword>
<gene>
    <name evidence="2" type="ORF">PL9631_690030</name>
</gene>
<dbReference type="AlphaFoldDB" id="A0A7Z9BX55"/>
<accession>A0A7Z9BX55</accession>
<organism evidence="2 3">
    <name type="scientific">Planktothrix paucivesiculata PCC 9631</name>
    <dbReference type="NCBI Taxonomy" id="671071"/>
    <lineage>
        <taxon>Bacteria</taxon>
        <taxon>Bacillati</taxon>
        <taxon>Cyanobacteriota</taxon>
        <taxon>Cyanophyceae</taxon>
        <taxon>Oscillatoriophycideae</taxon>
        <taxon>Oscillatoriales</taxon>
        <taxon>Microcoleaceae</taxon>
        <taxon>Planktothrix</taxon>
    </lineage>
</organism>
<dbReference type="GO" id="GO:0006302">
    <property type="term" value="P:double-strand break repair"/>
    <property type="evidence" value="ECO:0007669"/>
    <property type="project" value="TreeGrafter"/>
</dbReference>
<dbReference type="Proteomes" id="UP000182190">
    <property type="component" value="Unassembled WGS sequence"/>
</dbReference>
<dbReference type="RefSeq" id="WP_083620983.1">
    <property type="nucleotide sequence ID" value="NZ_LR735016.1"/>
</dbReference>
<dbReference type="OrthoDB" id="9784297at2"/>
<dbReference type="GO" id="GO:0005524">
    <property type="term" value="F:ATP binding"/>
    <property type="evidence" value="ECO:0007669"/>
    <property type="project" value="UniProtKB-KW"/>
</dbReference>